<feature type="transmembrane region" description="Helical" evidence="2">
    <location>
        <begin position="94"/>
        <end position="114"/>
    </location>
</feature>
<evidence type="ECO:0000313" key="4">
    <source>
        <dbReference type="Proteomes" id="UP001189624"/>
    </source>
</evidence>
<sequence length="175" mass="19485">MKNLEYKRNRRKQRLSSVNLQGATVFSNVSDKPAKIVGIFCFTSNLTQVNGEPRAQGMLLPFSYKLIQLLNIIILTFLLKTLSPFIMKIRSCKILGAVLALVVVHFLLFSLYSLSHEQRFSGETSLSVSRELLSSSLASFSTSINKISGSKKQKNKVVEPSLRKAPPSIPNPTQN</sequence>
<keyword evidence="2" id="KW-0812">Transmembrane</keyword>
<protein>
    <submittedName>
        <fullName evidence="3">Uncharacterized protein</fullName>
    </submittedName>
</protein>
<accession>A0AA86S014</accession>
<name>A0AA86S014_9FABA</name>
<evidence type="ECO:0000313" key="3">
    <source>
        <dbReference type="EMBL" id="CAJ1909053.1"/>
    </source>
</evidence>
<feature type="transmembrane region" description="Helical" evidence="2">
    <location>
        <begin position="62"/>
        <end position="82"/>
    </location>
</feature>
<dbReference type="Gramene" id="rna-AYBTSS11_LOCUS3387">
    <property type="protein sequence ID" value="CAJ1909053.1"/>
    <property type="gene ID" value="gene-AYBTSS11_LOCUS3387"/>
</dbReference>
<evidence type="ECO:0000256" key="2">
    <source>
        <dbReference type="SAM" id="Phobius"/>
    </source>
</evidence>
<reference evidence="3" key="1">
    <citation type="submission" date="2023-10" db="EMBL/GenBank/DDBJ databases">
        <authorList>
            <person name="Domelevo Entfellner J.-B."/>
        </authorList>
    </citation>
    <scope>NUCLEOTIDE SEQUENCE</scope>
</reference>
<gene>
    <name evidence="3" type="ORF">AYBTSS11_LOCUS3387</name>
</gene>
<dbReference type="EMBL" id="OY731398">
    <property type="protein sequence ID" value="CAJ1909053.1"/>
    <property type="molecule type" value="Genomic_DNA"/>
</dbReference>
<keyword evidence="2" id="KW-0472">Membrane</keyword>
<dbReference type="Proteomes" id="UP001189624">
    <property type="component" value="Chromosome 1"/>
</dbReference>
<feature type="region of interest" description="Disordered" evidence="1">
    <location>
        <begin position="149"/>
        <end position="175"/>
    </location>
</feature>
<dbReference type="AlphaFoldDB" id="A0AA86S014"/>
<keyword evidence="4" id="KW-1185">Reference proteome</keyword>
<organism evidence="3 4">
    <name type="scientific">Sphenostylis stenocarpa</name>
    <dbReference type="NCBI Taxonomy" id="92480"/>
    <lineage>
        <taxon>Eukaryota</taxon>
        <taxon>Viridiplantae</taxon>
        <taxon>Streptophyta</taxon>
        <taxon>Embryophyta</taxon>
        <taxon>Tracheophyta</taxon>
        <taxon>Spermatophyta</taxon>
        <taxon>Magnoliopsida</taxon>
        <taxon>eudicotyledons</taxon>
        <taxon>Gunneridae</taxon>
        <taxon>Pentapetalae</taxon>
        <taxon>rosids</taxon>
        <taxon>fabids</taxon>
        <taxon>Fabales</taxon>
        <taxon>Fabaceae</taxon>
        <taxon>Papilionoideae</taxon>
        <taxon>50 kb inversion clade</taxon>
        <taxon>NPAAA clade</taxon>
        <taxon>indigoferoid/millettioid clade</taxon>
        <taxon>Phaseoleae</taxon>
        <taxon>Sphenostylis</taxon>
    </lineage>
</organism>
<proteinExistence type="predicted"/>
<evidence type="ECO:0000256" key="1">
    <source>
        <dbReference type="SAM" id="MobiDB-lite"/>
    </source>
</evidence>
<keyword evidence="2" id="KW-1133">Transmembrane helix</keyword>